<dbReference type="InterPro" id="IPR036388">
    <property type="entry name" value="WH-like_DNA-bd_sf"/>
</dbReference>
<evidence type="ECO:0000313" key="3">
    <source>
        <dbReference type="EMBL" id="RMB61187.1"/>
    </source>
</evidence>
<evidence type="ECO:0000256" key="1">
    <source>
        <dbReference type="SAM" id="MobiDB-lite"/>
    </source>
</evidence>
<dbReference type="PANTHER" id="PTHR33169">
    <property type="entry name" value="PADR-FAMILY TRANSCRIPTIONAL REGULATOR"/>
    <property type="match status" value="1"/>
</dbReference>
<keyword evidence="4" id="KW-1185">Reference proteome</keyword>
<evidence type="ECO:0000313" key="4">
    <source>
        <dbReference type="Proteomes" id="UP000275256"/>
    </source>
</evidence>
<dbReference type="RefSeq" id="WP_121899733.1">
    <property type="nucleotide sequence ID" value="NZ_REFW01000001.1"/>
</dbReference>
<dbReference type="InterPro" id="IPR052509">
    <property type="entry name" value="Metal_resp_DNA-bind_regulator"/>
</dbReference>
<protein>
    <submittedName>
        <fullName evidence="3">PadR family transcriptional regulator</fullName>
    </submittedName>
</protein>
<sequence length="129" mass="13462">MQETIRDPQLLKGVLRMLVLKVLSDEETYGYELVTRLTRRGLAGISTGTVYPVLNRLEREGLLGSRLVASTAGPARKYYGVTASGGAALAEAISGWDDLAAAVSSVLGSSPPSGALEPSAHSTTKGKTS</sequence>
<dbReference type="PANTHER" id="PTHR33169:SF14">
    <property type="entry name" value="TRANSCRIPTIONAL REGULATOR RV3488"/>
    <property type="match status" value="1"/>
</dbReference>
<feature type="domain" description="Transcription regulator PadR N-terminal" evidence="2">
    <location>
        <begin position="19"/>
        <end position="91"/>
    </location>
</feature>
<dbReference type="Pfam" id="PF03551">
    <property type="entry name" value="PadR"/>
    <property type="match status" value="1"/>
</dbReference>
<proteinExistence type="predicted"/>
<dbReference type="InterPro" id="IPR005149">
    <property type="entry name" value="Tscrpt_reg_PadR_N"/>
</dbReference>
<accession>A0A3M0GA86</accession>
<dbReference type="EMBL" id="REFW01000001">
    <property type="protein sequence ID" value="RMB61187.1"/>
    <property type="molecule type" value="Genomic_DNA"/>
</dbReference>
<evidence type="ECO:0000259" key="2">
    <source>
        <dbReference type="Pfam" id="PF03551"/>
    </source>
</evidence>
<reference evidence="3 4" key="1">
    <citation type="submission" date="2018-10" db="EMBL/GenBank/DDBJ databases">
        <title>Tessaracoccus antarcticuss sp. nov., isolated from sediment.</title>
        <authorList>
            <person name="Zhou L.Y."/>
            <person name="Du Z.J."/>
        </authorList>
    </citation>
    <scope>NUCLEOTIDE SEQUENCE [LARGE SCALE GENOMIC DNA]</scope>
    <source>
        <strain evidence="3 4">JDX10</strain>
    </source>
</reference>
<name>A0A3M0GA86_9ACTN</name>
<dbReference type="SUPFAM" id="SSF46785">
    <property type="entry name" value="Winged helix' DNA-binding domain"/>
    <property type="match status" value="1"/>
</dbReference>
<feature type="compositionally biased region" description="Polar residues" evidence="1">
    <location>
        <begin position="120"/>
        <end position="129"/>
    </location>
</feature>
<comment type="caution">
    <text evidence="3">The sequence shown here is derived from an EMBL/GenBank/DDBJ whole genome shotgun (WGS) entry which is preliminary data.</text>
</comment>
<dbReference type="OrthoDB" id="122286at2"/>
<dbReference type="Proteomes" id="UP000275256">
    <property type="component" value="Unassembled WGS sequence"/>
</dbReference>
<organism evidence="3 4">
    <name type="scientific">Tessaracoccus antarcticus</name>
    <dbReference type="NCBI Taxonomy" id="2479848"/>
    <lineage>
        <taxon>Bacteria</taxon>
        <taxon>Bacillati</taxon>
        <taxon>Actinomycetota</taxon>
        <taxon>Actinomycetes</taxon>
        <taxon>Propionibacteriales</taxon>
        <taxon>Propionibacteriaceae</taxon>
        <taxon>Tessaracoccus</taxon>
    </lineage>
</organism>
<gene>
    <name evidence="3" type="ORF">EAX62_00455</name>
</gene>
<dbReference type="Gene3D" id="1.10.10.10">
    <property type="entry name" value="Winged helix-like DNA-binding domain superfamily/Winged helix DNA-binding domain"/>
    <property type="match status" value="1"/>
</dbReference>
<dbReference type="AlphaFoldDB" id="A0A3M0GA86"/>
<dbReference type="InterPro" id="IPR036390">
    <property type="entry name" value="WH_DNA-bd_sf"/>
</dbReference>
<feature type="region of interest" description="Disordered" evidence="1">
    <location>
        <begin position="107"/>
        <end position="129"/>
    </location>
</feature>